<dbReference type="PANTHER" id="PTHR42693:SF53">
    <property type="entry name" value="ENDO-4-O-SULFATASE"/>
    <property type="match status" value="1"/>
</dbReference>
<name>A0ABV6M481_9ACTN</name>
<evidence type="ECO:0000256" key="4">
    <source>
        <dbReference type="ARBA" id="ARBA00022837"/>
    </source>
</evidence>
<gene>
    <name evidence="6" type="ORF">ACFFIA_16830</name>
</gene>
<evidence type="ECO:0000256" key="1">
    <source>
        <dbReference type="ARBA" id="ARBA00008779"/>
    </source>
</evidence>
<dbReference type="InterPro" id="IPR024607">
    <property type="entry name" value="Sulfatase_CS"/>
</dbReference>
<dbReference type="Gene3D" id="3.40.720.10">
    <property type="entry name" value="Alkaline Phosphatase, subunit A"/>
    <property type="match status" value="1"/>
</dbReference>
<reference evidence="6 7" key="1">
    <citation type="submission" date="2024-09" db="EMBL/GenBank/DDBJ databases">
        <authorList>
            <person name="Sun Q."/>
            <person name="Mori K."/>
        </authorList>
    </citation>
    <scope>NUCLEOTIDE SEQUENCE [LARGE SCALE GENOMIC DNA]</scope>
    <source>
        <strain evidence="6 7">TBRC 3947</strain>
    </source>
</reference>
<keyword evidence="3" id="KW-0378">Hydrolase</keyword>
<dbReference type="Proteomes" id="UP001589867">
    <property type="component" value="Unassembled WGS sequence"/>
</dbReference>
<accession>A0ABV6M481</accession>
<dbReference type="PROSITE" id="PS00523">
    <property type="entry name" value="SULFATASE_1"/>
    <property type="match status" value="1"/>
</dbReference>
<dbReference type="CDD" id="cd16033">
    <property type="entry name" value="sulfatase_like"/>
    <property type="match status" value="1"/>
</dbReference>
<dbReference type="InterPro" id="IPR000917">
    <property type="entry name" value="Sulfatase_N"/>
</dbReference>
<keyword evidence="2" id="KW-0479">Metal-binding</keyword>
<keyword evidence="4" id="KW-0106">Calcium</keyword>
<keyword evidence="7" id="KW-1185">Reference proteome</keyword>
<dbReference type="Pfam" id="PF00884">
    <property type="entry name" value="Sulfatase"/>
    <property type="match status" value="1"/>
</dbReference>
<dbReference type="SUPFAM" id="SSF53649">
    <property type="entry name" value="Alkaline phosphatase-like"/>
    <property type="match status" value="1"/>
</dbReference>
<sequence length="454" mass="50842">MGPNVLVVVTDQLRYDCLGHTSTLPVSTPNLDRLAAQGARFTHAFTHIPLCCPARQSFLTGRRPETFGGLWNYDIGLPVAALPPTEPTWPAALADRGYDSAYLGKWHVHPSEDPTAYGYREYVSLDEYEQVRAAAGLPGSLDCPWEGAVDPAPLPLARTHWFAERAASWLRDRAGPGPWHLRLDLVEPHLPCTPTREFADRYTGVEIPPWGNFGDTFDGKPYVQRQQLLNWDVADWPWDRWREVVRHYLAVISQLDAAVGILLAALRATGAEDDTLVVFTTDHGDLTGAHGMMDKHHVMYEEVLRVPLILRWPGRIAPGTVVDGFAYNLLDLVPTICAAAGVPPPPGSVGRDLLAGELAREHVVATYNGQQFGLHTQRMLRDRRWKYVWNATDVDELYDLDADPHELTNLARDPVHAETVARLRKALFDTLTEEGDTQMANDWVRAQLLHGRKW</sequence>
<evidence type="ECO:0000259" key="5">
    <source>
        <dbReference type="Pfam" id="PF00884"/>
    </source>
</evidence>
<dbReference type="EMBL" id="JBHLUH010000030">
    <property type="protein sequence ID" value="MFC0529319.1"/>
    <property type="molecule type" value="Genomic_DNA"/>
</dbReference>
<comment type="similarity">
    <text evidence="1">Belongs to the sulfatase family.</text>
</comment>
<evidence type="ECO:0000313" key="7">
    <source>
        <dbReference type="Proteomes" id="UP001589867"/>
    </source>
</evidence>
<proteinExistence type="inferred from homology"/>
<feature type="domain" description="Sulfatase N-terminal" evidence="5">
    <location>
        <begin position="3"/>
        <end position="342"/>
    </location>
</feature>
<dbReference type="RefSeq" id="WP_377251951.1">
    <property type="nucleotide sequence ID" value="NZ_JBHLUH010000030.1"/>
</dbReference>
<dbReference type="PANTHER" id="PTHR42693">
    <property type="entry name" value="ARYLSULFATASE FAMILY MEMBER"/>
    <property type="match status" value="1"/>
</dbReference>
<organism evidence="6 7">
    <name type="scientific">Phytohabitans kaempferiae</name>
    <dbReference type="NCBI Taxonomy" id="1620943"/>
    <lineage>
        <taxon>Bacteria</taxon>
        <taxon>Bacillati</taxon>
        <taxon>Actinomycetota</taxon>
        <taxon>Actinomycetes</taxon>
        <taxon>Micromonosporales</taxon>
        <taxon>Micromonosporaceae</taxon>
    </lineage>
</organism>
<comment type="caution">
    <text evidence="6">The sequence shown here is derived from an EMBL/GenBank/DDBJ whole genome shotgun (WGS) entry which is preliminary data.</text>
</comment>
<evidence type="ECO:0000256" key="2">
    <source>
        <dbReference type="ARBA" id="ARBA00022723"/>
    </source>
</evidence>
<evidence type="ECO:0000256" key="3">
    <source>
        <dbReference type="ARBA" id="ARBA00022801"/>
    </source>
</evidence>
<evidence type="ECO:0000313" key="6">
    <source>
        <dbReference type="EMBL" id="MFC0529319.1"/>
    </source>
</evidence>
<protein>
    <submittedName>
        <fullName evidence="6">Sulfatase-like hydrolase/transferase</fullName>
    </submittedName>
</protein>
<dbReference type="InterPro" id="IPR050738">
    <property type="entry name" value="Sulfatase"/>
</dbReference>
<dbReference type="InterPro" id="IPR017850">
    <property type="entry name" value="Alkaline_phosphatase_core_sf"/>
</dbReference>